<gene>
    <name evidence="1" type="ORF">ODALV1_LOCUS8400</name>
</gene>
<dbReference type="EMBL" id="CAXLJM020000026">
    <property type="protein sequence ID" value="CAL8093071.1"/>
    <property type="molecule type" value="Genomic_DNA"/>
</dbReference>
<reference evidence="1 2" key="1">
    <citation type="submission" date="2024-08" db="EMBL/GenBank/DDBJ databases">
        <authorList>
            <person name="Cucini C."/>
            <person name="Frati F."/>
        </authorList>
    </citation>
    <scope>NUCLEOTIDE SEQUENCE [LARGE SCALE GENOMIC DNA]</scope>
</reference>
<dbReference type="InterPro" id="IPR032675">
    <property type="entry name" value="LRR_dom_sf"/>
</dbReference>
<protein>
    <recommendedName>
        <fullName evidence="3">F-box domain-containing protein</fullName>
    </recommendedName>
</protein>
<dbReference type="SUPFAM" id="SSF52047">
    <property type="entry name" value="RNI-like"/>
    <property type="match status" value="1"/>
</dbReference>
<dbReference type="PANTHER" id="PTHR13318:SF247">
    <property type="entry name" value="GH16156P"/>
    <property type="match status" value="1"/>
</dbReference>
<accession>A0ABP1QA04</accession>
<dbReference type="SUPFAM" id="SSF81383">
    <property type="entry name" value="F-box domain"/>
    <property type="match status" value="1"/>
</dbReference>
<evidence type="ECO:0000313" key="1">
    <source>
        <dbReference type="EMBL" id="CAL8093071.1"/>
    </source>
</evidence>
<dbReference type="Proteomes" id="UP001642540">
    <property type="component" value="Unassembled WGS sequence"/>
</dbReference>
<organism evidence="1 2">
    <name type="scientific">Orchesella dallaii</name>
    <dbReference type="NCBI Taxonomy" id="48710"/>
    <lineage>
        <taxon>Eukaryota</taxon>
        <taxon>Metazoa</taxon>
        <taxon>Ecdysozoa</taxon>
        <taxon>Arthropoda</taxon>
        <taxon>Hexapoda</taxon>
        <taxon>Collembola</taxon>
        <taxon>Entomobryomorpha</taxon>
        <taxon>Entomobryoidea</taxon>
        <taxon>Orchesellidae</taxon>
        <taxon>Orchesellinae</taxon>
        <taxon>Orchesella</taxon>
    </lineage>
</organism>
<evidence type="ECO:0000313" key="2">
    <source>
        <dbReference type="Proteomes" id="UP001642540"/>
    </source>
</evidence>
<sequence length="571" mass="65816">MAAADVVYYTDEEMMMIDDVDCIKKSQEEEKNVLEEIHPLLNPSIISNVLSYLSYEDLKCSRLVCRTWEEESSTFYKDKFQIMINSEDKLRLFTEEFFHNRTFSHSVQIGPYMYLGNPSAESYFNYFGYFIKKLVLLKTQCSAFHLREILFRQAPNIEELTLHGMTPGKCRFYENLHVYDKDELPNLKVLNINLMSTQGEHMLHHFLYDLFSVTPNLQKISVPSPQYKGFLKTLIAVLLESTEVPFKYLKHVDALFSFGDGHLELLKNRKLPLESLNLQLMPNVTIDLLIPLLESLSGSLKKLRLYFYLTRFKELPSQLKLDNLQHLTLDTYQGSLRFTTNLPQLKSLTVTMKCNEELEEAFQSDPVNGELWTCESLKSFTAVFSVVESCPPHLVSKLAKCFPSLTSIDLQGLTDSSLRVIFISFPKLEELSAPQGFYSDSGITGNASNRFAFNLSIPYDLLKNVELESRLYPSILHTPNLRKLKLYSPDVTDASIYFGVVLCKELKELSIERSDITDYGIDAIIRFMDLYHLSITQCTRVSGPQLELVKEKMKYRNLSLDFSSRRAGMYD</sequence>
<evidence type="ECO:0008006" key="3">
    <source>
        <dbReference type="Google" id="ProtNLM"/>
    </source>
</evidence>
<comment type="caution">
    <text evidence="1">The sequence shown here is derived from an EMBL/GenBank/DDBJ whole genome shotgun (WGS) entry which is preliminary data.</text>
</comment>
<dbReference type="Gene3D" id="3.80.10.10">
    <property type="entry name" value="Ribonuclease Inhibitor"/>
    <property type="match status" value="1"/>
</dbReference>
<keyword evidence="2" id="KW-1185">Reference proteome</keyword>
<dbReference type="PANTHER" id="PTHR13318">
    <property type="entry name" value="PARTNER OF PAIRED, ISOFORM B-RELATED"/>
    <property type="match status" value="1"/>
</dbReference>
<proteinExistence type="predicted"/>
<dbReference type="InterPro" id="IPR036047">
    <property type="entry name" value="F-box-like_dom_sf"/>
</dbReference>
<name>A0ABP1QA04_9HEXA</name>